<dbReference type="Gene3D" id="3.40.630.30">
    <property type="match status" value="1"/>
</dbReference>
<name>A0A1G7B2I9_9BURK</name>
<evidence type="ECO:0000313" key="2">
    <source>
        <dbReference type="Proteomes" id="UP000198781"/>
    </source>
</evidence>
<protein>
    <recommendedName>
        <fullName evidence="3">N-acetyltransferase domain-containing protein</fullName>
    </recommendedName>
</protein>
<dbReference type="EMBL" id="FMZC01000013">
    <property type="protein sequence ID" value="SDE21057.1"/>
    <property type="molecule type" value="Genomic_DNA"/>
</dbReference>
<proteinExistence type="predicted"/>
<dbReference type="RefSeq" id="WP_217640177.1">
    <property type="nucleotide sequence ID" value="NZ_FMZC01000013.1"/>
</dbReference>
<dbReference type="Proteomes" id="UP000198781">
    <property type="component" value="Unassembled WGS sequence"/>
</dbReference>
<gene>
    <name evidence="1" type="ORF">SAMN05192589_113146</name>
</gene>
<accession>A0A1G7B2I9</accession>
<organism evidence="1 2">
    <name type="scientific">Paracidovorax valerianellae</name>
    <dbReference type="NCBI Taxonomy" id="187868"/>
    <lineage>
        <taxon>Bacteria</taxon>
        <taxon>Pseudomonadati</taxon>
        <taxon>Pseudomonadota</taxon>
        <taxon>Betaproteobacteria</taxon>
        <taxon>Burkholderiales</taxon>
        <taxon>Comamonadaceae</taxon>
        <taxon>Paracidovorax</taxon>
    </lineage>
</organism>
<keyword evidence="2" id="KW-1185">Reference proteome</keyword>
<evidence type="ECO:0008006" key="3">
    <source>
        <dbReference type="Google" id="ProtNLM"/>
    </source>
</evidence>
<evidence type="ECO:0000313" key="1">
    <source>
        <dbReference type="EMBL" id="SDE21057.1"/>
    </source>
</evidence>
<dbReference type="STRING" id="187868.SAMN05192589_113146"/>
<dbReference type="AlphaFoldDB" id="A0A1G7B2I9"/>
<reference evidence="1 2" key="1">
    <citation type="submission" date="2016-10" db="EMBL/GenBank/DDBJ databases">
        <authorList>
            <person name="de Groot N.N."/>
        </authorList>
    </citation>
    <scope>NUCLEOTIDE SEQUENCE [LARGE SCALE GENOMIC DNA]</scope>
    <source>
        <strain evidence="1 2">DSM 16619</strain>
    </source>
</reference>
<sequence>MSFDVQIRRNALVGSWMARRSTAGAAVRGAARDASRPRARFLGVEDIPQLMQLEARQWTTEQAADERVLRDRILAHPDLCAGAFCPQTGQALASLFMKPISRDAVVAARSWRDCAAQPLRAEPTRSLFGISLTSVDPQAACQLIRFFWPHALRQGWRDIYLGSPVPGLRRALQNGRATDAHAYVHARRSGLPVDAQLRYYHRKGFREIVGVRPDYFPHSDSLDHGVLLRGAVPLAGAWPLWRRVPFALLRRAAHWAGALL</sequence>